<dbReference type="RefSeq" id="WP_027829474.1">
    <property type="nucleotide sequence ID" value="NZ_AUEH01000064.1"/>
</dbReference>
<dbReference type="Gene3D" id="1.10.1660.10">
    <property type="match status" value="1"/>
</dbReference>
<dbReference type="GO" id="GO:0003677">
    <property type="term" value="F:DNA binding"/>
    <property type="evidence" value="ECO:0007669"/>
    <property type="project" value="UniProtKB-KW"/>
</dbReference>
<accession>A0A0R1XHA2</accession>
<dbReference type="PROSITE" id="PS50937">
    <property type="entry name" value="HTH_MERR_2"/>
    <property type="match status" value="1"/>
</dbReference>
<dbReference type="SMART" id="SM00422">
    <property type="entry name" value="HTH_MERR"/>
    <property type="match status" value="1"/>
</dbReference>
<dbReference type="Pfam" id="PF13411">
    <property type="entry name" value="MerR_1"/>
    <property type="match status" value="1"/>
</dbReference>
<dbReference type="InterPro" id="IPR036244">
    <property type="entry name" value="TipA-like_antibiotic-bd"/>
</dbReference>
<evidence type="ECO:0000313" key="6">
    <source>
        <dbReference type="EMBL" id="KRM26403.1"/>
    </source>
</evidence>
<gene>
    <name evidence="6" type="ORF">FC91_GL000032</name>
</gene>
<evidence type="ECO:0000256" key="3">
    <source>
        <dbReference type="ARBA" id="ARBA00023159"/>
    </source>
</evidence>
<dbReference type="Proteomes" id="UP000050949">
    <property type="component" value="Unassembled WGS sequence"/>
</dbReference>
<dbReference type="CDD" id="cd01106">
    <property type="entry name" value="HTH_TipAL-Mta"/>
    <property type="match status" value="1"/>
</dbReference>
<dbReference type="InterPro" id="IPR000551">
    <property type="entry name" value="MerR-type_HTH_dom"/>
</dbReference>
<organism evidence="6 7">
    <name type="scientific">Schleiferilactobacillus harbinensis DSM 16991</name>
    <dbReference type="NCBI Taxonomy" id="1122147"/>
    <lineage>
        <taxon>Bacteria</taxon>
        <taxon>Bacillati</taxon>
        <taxon>Bacillota</taxon>
        <taxon>Bacilli</taxon>
        <taxon>Lactobacillales</taxon>
        <taxon>Lactobacillaceae</taxon>
        <taxon>Schleiferilactobacillus</taxon>
    </lineage>
</organism>
<reference evidence="6 7" key="1">
    <citation type="journal article" date="2015" name="Genome Announc.">
        <title>Expanding the biotechnology potential of lactobacilli through comparative genomics of 213 strains and associated genera.</title>
        <authorList>
            <person name="Sun Z."/>
            <person name="Harris H.M."/>
            <person name="McCann A."/>
            <person name="Guo C."/>
            <person name="Argimon S."/>
            <person name="Zhang W."/>
            <person name="Yang X."/>
            <person name="Jeffery I.B."/>
            <person name="Cooney J.C."/>
            <person name="Kagawa T.F."/>
            <person name="Liu W."/>
            <person name="Song Y."/>
            <person name="Salvetti E."/>
            <person name="Wrobel A."/>
            <person name="Rasinkangas P."/>
            <person name="Parkhill J."/>
            <person name="Rea M.C."/>
            <person name="O'Sullivan O."/>
            <person name="Ritari J."/>
            <person name="Douillard F.P."/>
            <person name="Paul Ross R."/>
            <person name="Yang R."/>
            <person name="Briner A.E."/>
            <person name="Felis G.E."/>
            <person name="de Vos W.M."/>
            <person name="Barrangou R."/>
            <person name="Klaenhammer T.R."/>
            <person name="Caufield P.W."/>
            <person name="Cui Y."/>
            <person name="Zhang H."/>
            <person name="O'Toole P.W."/>
        </authorList>
    </citation>
    <scope>NUCLEOTIDE SEQUENCE [LARGE SCALE GENOMIC DNA]</scope>
    <source>
        <strain evidence="6 7">DSM 16991</strain>
    </source>
</reference>
<keyword evidence="2" id="KW-0238">DNA-binding</keyword>
<dbReference type="InterPro" id="IPR012925">
    <property type="entry name" value="TipAS_dom"/>
</dbReference>
<sequence length="251" mass="28373">MVYTIQQLAALAGISTRTLRYYDNTGLLSAQRNPDNDYREYTEAQVDRLQRILFLRLFGMPLTTIRQILDAPPAIQQTALQSQRTRIVQERDRLNRLLINLDQTLSQGGPTMTDEEKFAAFKEKQITDNDAQFGPEIREKYGEDQVTAANNQYAGLTAVDYAAMQRTEAKMLTLLKQVAASGTINSAAAHQVFALHKEWLHYTWPTYSAKAHQGLAQMYLADSRFHQYYTAKTGTANAAAVLAEIITKYAR</sequence>
<dbReference type="OrthoDB" id="9814833at2"/>
<dbReference type="EMBL" id="AZFW01000075">
    <property type="protein sequence ID" value="KRM26403.1"/>
    <property type="molecule type" value="Genomic_DNA"/>
</dbReference>
<comment type="caution">
    <text evidence="6">The sequence shown here is derived from an EMBL/GenBank/DDBJ whole genome shotgun (WGS) entry which is preliminary data.</text>
</comment>
<evidence type="ECO:0000313" key="7">
    <source>
        <dbReference type="Proteomes" id="UP000050949"/>
    </source>
</evidence>
<evidence type="ECO:0000259" key="5">
    <source>
        <dbReference type="PROSITE" id="PS50937"/>
    </source>
</evidence>
<dbReference type="PANTHER" id="PTHR30204:SF90">
    <property type="entry name" value="HTH-TYPE TRANSCRIPTIONAL ACTIVATOR MTA"/>
    <property type="match status" value="1"/>
</dbReference>
<evidence type="ECO:0000256" key="1">
    <source>
        <dbReference type="ARBA" id="ARBA00023015"/>
    </source>
</evidence>
<dbReference type="InterPro" id="IPR047057">
    <property type="entry name" value="MerR_fam"/>
</dbReference>
<dbReference type="SUPFAM" id="SSF46955">
    <property type="entry name" value="Putative DNA-binding domain"/>
    <property type="match status" value="1"/>
</dbReference>
<dbReference type="GO" id="GO:0003700">
    <property type="term" value="F:DNA-binding transcription factor activity"/>
    <property type="evidence" value="ECO:0007669"/>
    <property type="project" value="InterPro"/>
</dbReference>
<keyword evidence="1" id="KW-0805">Transcription regulation</keyword>
<dbReference type="PRINTS" id="PR00040">
    <property type="entry name" value="HTHMERR"/>
</dbReference>
<dbReference type="AlphaFoldDB" id="A0A0R1XHA2"/>
<keyword evidence="3" id="KW-0010">Activator</keyword>
<dbReference type="PATRIC" id="fig|1122147.4.peg.31"/>
<keyword evidence="4" id="KW-0804">Transcription</keyword>
<dbReference type="Gene3D" id="1.10.490.50">
    <property type="entry name" value="Antibiotic binding domain of TipA-like multidrug resistance regulators"/>
    <property type="match status" value="1"/>
</dbReference>
<name>A0A0R1XHA2_9LACO</name>
<proteinExistence type="predicted"/>
<dbReference type="SUPFAM" id="SSF89082">
    <property type="entry name" value="Antibiotic binding domain of TipA-like multidrug resistance regulators"/>
    <property type="match status" value="1"/>
</dbReference>
<dbReference type="InterPro" id="IPR009061">
    <property type="entry name" value="DNA-bd_dom_put_sf"/>
</dbReference>
<dbReference type="Pfam" id="PF07739">
    <property type="entry name" value="TipAS"/>
    <property type="match status" value="1"/>
</dbReference>
<evidence type="ECO:0000256" key="4">
    <source>
        <dbReference type="ARBA" id="ARBA00023163"/>
    </source>
</evidence>
<evidence type="ECO:0000256" key="2">
    <source>
        <dbReference type="ARBA" id="ARBA00023125"/>
    </source>
</evidence>
<feature type="domain" description="HTH merR-type" evidence="5">
    <location>
        <begin position="2"/>
        <end position="71"/>
    </location>
</feature>
<dbReference type="PANTHER" id="PTHR30204">
    <property type="entry name" value="REDOX-CYCLING DRUG-SENSING TRANSCRIPTIONAL ACTIVATOR SOXR"/>
    <property type="match status" value="1"/>
</dbReference>
<protein>
    <submittedName>
        <fullName evidence="6">MerR family transcriptional regulator</fullName>
    </submittedName>
</protein>
<dbReference type="eggNOG" id="COG0789">
    <property type="taxonomic scope" value="Bacteria"/>
</dbReference>